<gene>
    <name evidence="1" type="ORF">GMORB2_1133</name>
</gene>
<evidence type="ECO:0000313" key="1">
    <source>
        <dbReference type="EMBL" id="KAF4125887.1"/>
    </source>
</evidence>
<dbReference type="Proteomes" id="UP000749293">
    <property type="component" value="Unassembled WGS sequence"/>
</dbReference>
<keyword evidence="2" id="KW-1185">Reference proteome</keyword>
<evidence type="ECO:0000313" key="2">
    <source>
        <dbReference type="Proteomes" id="UP000749293"/>
    </source>
</evidence>
<sequence length="48" mass="4938">MAVIIVPVSGSAAVTLGGEKKKKVHLHAAYRLIPDKSTSQSMSDGSGN</sequence>
<protein>
    <submittedName>
        <fullName evidence="1">Uncharacterized protein</fullName>
    </submittedName>
</protein>
<dbReference type="EMBL" id="JAANYQ010000002">
    <property type="protein sequence ID" value="KAF4125887.1"/>
    <property type="molecule type" value="Genomic_DNA"/>
</dbReference>
<accession>A0A9P4Z1U6</accession>
<dbReference type="AlphaFoldDB" id="A0A9P4Z1U6"/>
<reference evidence="1" key="1">
    <citation type="submission" date="2020-03" db="EMBL/GenBank/DDBJ databases">
        <title>Site-based positive gene gene selection in Geosmithia morbida across the United States reveals a broad range of putative effectors and factors for local host and environmental adapation.</title>
        <authorList>
            <person name="Onufrak A."/>
            <person name="Murdoch R.W."/>
            <person name="Gazis R."/>
            <person name="Huff M."/>
            <person name="Staton M."/>
            <person name="Klingeman W."/>
            <person name="Hadziabdic D."/>
        </authorList>
    </citation>
    <scope>NUCLEOTIDE SEQUENCE</scope>
    <source>
        <strain evidence="1">1262</strain>
    </source>
</reference>
<proteinExistence type="predicted"/>
<name>A0A9P4Z1U6_9HYPO</name>
<dbReference type="RefSeq" id="XP_035324539.1">
    <property type="nucleotide sequence ID" value="XM_035463115.1"/>
</dbReference>
<comment type="caution">
    <text evidence="1">The sequence shown here is derived from an EMBL/GenBank/DDBJ whole genome shotgun (WGS) entry which is preliminary data.</text>
</comment>
<organism evidence="1 2">
    <name type="scientific">Geosmithia morbida</name>
    <dbReference type="NCBI Taxonomy" id="1094350"/>
    <lineage>
        <taxon>Eukaryota</taxon>
        <taxon>Fungi</taxon>
        <taxon>Dikarya</taxon>
        <taxon>Ascomycota</taxon>
        <taxon>Pezizomycotina</taxon>
        <taxon>Sordariomycetes</taxon>
        <taxon>Hypocreomycetidae</taxon>
        <taxon>Hypocreales</taxon>
        <taxon>Bionectriaceae</taxon>
        <taxon>Geosmithia</taxon>
    </lineage>
</organism>
<dbReference type="GeneID" id="55967363"/>